<dbReference type="PANTHER" id="PTHR41791:SF1">
    <property type="entry name" value="SSL7039 PROTEIN"/>
    <property type="match status" value="1"/>
</dbReference>
<dbReference type="PANTHER" id="PTHR41791">
    <property type="entry name" value="SSL7039 PROTEIN"/>
    <property type="match status" value="1"/>
</dbReference>
<dbReference type="NCBIfam" id="TIGR02683">
    <property type="entry name" value="upstrm_HI1419"/>
    <property type="match status" value="1"/>
</dbReference>
<gene>
    <name evidence="1" type="ORF">B8W72_23605</name>
</gene>
<name>A0A1Y3KMC3_PSEPU</name>
<dbReference type="InterPro" id="IPR014056">
    <property type="entry name" value="TypeIITA-like_toxin_pred"/>
</dbReference>
<proteinExistence type="predicted"/>
<dbReference type="Pfam" id="PF05973">
    <property type="entry name" value="Gp49"/>
    <property type="match status" value="1"/>
</dbReference>
<evidence type="ECO:0000313" key="1">
    <source>
        <dbReference type="EMBL" id="OUM26214.1"/>
    </source>
</evidence>
<reference evidence="1" key="1">
    <citation type="submission" date="2017-05" db="EMBL/GenBank/DDBJ databases">
        <title>Whole genome sequence of Pseudomonas putida isolate 1312 commercialized as a biostimulant.</title>
        <authorList>
            <person name="Crovadore J."/>
            <person name="Blanc P."/>
            <person name="Chablais R."/>
            <person name="Cochard B."/>
            <person name="Grizard D."/>
            <person name="Lefort F."/>
        </authorList>
    </citation>
    <scope>NUCLEOTIDE SEQUENCE [LARGE SCALE GENOMIC DNA]</scope>
    <source>
        <strain evidence="1">1312</strain>
    </source>
</reference>
<dbReference type="PIRSF" id="PIRSF028744">
    <property type="entry name" value="Addict_mod_HI1419"/>
    <property type="match status" value="1"/>
</dbReference>
<dbReference type="Proteomes" id="UP000196082">
    <property type="component" value="Unassembled WGS sequence"/>
</dbReference>
<protein>
    <submittedName>
        <fullName evidence="1">Addiction module antitoxin RelB</fullName>
    </submittedName>
</protein>
<dbReference type="InterPro" id="IPR009241">
    <property type="entry name" value="HigB-like"/>
</dbReference>
<comment type="caution">
    <text evidence="1">The sequence shown here is derived from an EMBL/GenBank/DDBJ whole genome shotgun (WGS) entry which is preliminary data.</text>
</comment>
<accession>A0A1Y3KMC3</accession>
<dbReference type="RefSeq" id="WP_086978112.1">
    <property type="nucleotide sequence ID" value="NZ_NFSB01000087.1"/>
</dbReference>
<dbReference type="EMBL" id="NFSB01000087">
    <property type="protein sequence ID" value="OUM26214.1"/>
    <property type="molecule type" value="Genomic_DNA"/>
</dbReference>
<organism evidence="1">
    <name type="scientific">Pseudomonas putida</name>
    <name type="common">Arthrobacter siderocapsulatus</name>
    <dbReference type="NCBI Taxonomy" id="303"/>
    <lineage>
        <taxon>Bacteria</taxon>
        <taxon>Pseudomonadati</taxon>
        <taxon>Pseudomonadota</taxon>
        <taxon>Gammaproteobacteria</taxon>
        <taxon>Pseudomonadales</taxon>
        <taxon>Pseudomonadaceae</taxon>
        <taxon>Pseudomonas</taxon>
    </lineage>
</organism>
<dbReference type="AlphaFoldDB" id="A0A1Y3KMC3"/>
<sequence length="97" mass="10792">MFLVEQTESFAAWLLSLRDLRARLAIGRRLERAAAGNLGDFKWLGGGIGELRIDVAAGYRVYFTQKGQRLVLLLVGGDKSTQAADILKARKLLKEMK</sequence>